<reference evidence="2" key="1">
    <citation type="journal article" date="2014" name="Front. Microbiol.">
        <title>High frequency of phylogenetically diverse reductive dehalogenase-homologous genes in deep subseafloor sedimentary metagenomes.</title>
        <authorList>
            <person name="Kawai M."/>
            <person name="Futagami T."/>
            <person name="Toyoda A."/>
            <person name="Takaki Y."/>
            <person name="Nishi S."/>
            <person name="Hori S."/>
            <person name="Arai W."/>
            <person name="Tsubouchi T."/>
            <person name="Morono Y."/>
            <person name="Uchiyama I."/>
            <person name="Ito T."/>
            <person name="Fujiyama A."/>
            <person name="Inagaki F."/>
            <person name="Takami H."/>
        </authorList>
    </citation>
    <scope>NUCLEOTIDE SEQUENCE</scope>
    <source>
        <strain evidence="2">Expedition CK06-06</strain>
    </source>
</reference>
<proteinExistence type="predicted"/>
<dbReference type="EMBL" id="BARU01010425">
    <property type="protein sequence ID" value="GAH32890.1"/>
    <property type="molecule type" value="Genomic_DNA"/>
</dbReference>
<dbReference type="AlphaFoldDB" id="X1FK39"/>
<keyword evidence="1" id="KW-0472">Membrane</keyword>
<evidence type="ECO:0000313" key="2">
    <source>
        <dbReference type="EMBL" id="GAH32890.1"/>
    </source>
</evidence>
<comment type="caution">
    <text evidence="2">The sequence shown here is derived from an EMBL/GenBank/DDBJ whole genome shotgun (WGS) entry which is preliminary data.</text>
</comment>
<evidence type="ECO:0000256" key="1">
    <source>
        <dbReference type="SAM" id="Phobius"/>
    </source>
</evidence>
<feature type="transmembrane region" description="Helical" evidence="1">
    <location>
        <begin position="20"/>
        <end position="53"/>
    </location>
</feature>
<protein>
    <submittedName>
        <fullName evidence="2">Uncharacterized protein</fullName>
    </submittedName>
</protein>
<accession>X1FK39</accession>
<gene>
    <name evidence="2" type="ORF">S03H2_19880</name>
</gene>
<name>X1FK39_9ZZZZ</name>
<sequence length="74" mass="8402">MKNSEENSLKKVEESRINCYAAILICVLIALAVLYWYIAIPLIIAVIVGVIVVSKRHKRLKSENDNFEDISVIK</sequence>
<organism evidence="2">
    <name type="scientific">marine sediment metagenome</name>
    <dbReference type="NCBI Taxonomy" id="412755"/>
    <lineage>
        <taxon>unclassified sequences</taxon>
        <taxon>metagenomes</taxon>
        <taxon>ecological metagenomes</taxon>
    </lineage>
</organism>
<keyword evidence="1" id="KW-1133">Transmembrane helix</keyword>
<keyword evidence="1" id="KW-0812">Transmembrane</keyword>